<dbReference type="EMBL" id="LVKK01000159">
    <property type="protein sequence ID" value="OAG34416.1"/>
    <property type="molecule type" value="Genomic_DNA"/>
</dbReference>
<dbReference type="InterPro" id="IPR036464">
    <property type="entry name" value="Rubisco_LSMT_subst-bd_sf"/>
</dbReference>
<feature type="domain" description="SET" evidence="5">
    <location>
        <begin position="34"/>
        <end position="277"/>
    </location>
</feature>
<gene>
    <name evidence="6" type="ORF">AYO21_11441</name>
</gene>
<feature type="region of interest" description="Disordered" evidence="4">
    <location>
        <begin position="205"/>
        <end position="229"/>
    </location>
</feature>
<dbReference type="RefSeq" id="XP_022506368.1">
    <property type="nucleotide sequence ID" value="XM_022661334.1"/>
</dbReference>
<evidence type="ECO:0000313" key="6">
    <source>
        <dbReference type="EMBL" id="OAG34416.1"/>
    </source>
</evidence>
<proteinExistence type="predicted"/>
<dbReference type="SUPFAM" id="SSF82199">
    <property type="entry name" value="SET domain"/>
    <property type="match status" value="1"/>
</dbReference>
<keyword evidence="3" id="KW-0949">S-adenosyl-L-methionine</keyword>
<evidence type="ECO:0000256" key="3">
    <source>
        <dbReference type="ARBA" id="ARBA00022691"/>
    </source>
</evidence>
<dbReference type="GO" id="GO:0032259">
    <property type="term" value="P:methylation"/>
    <property type="evidence" value="ECO:0007669"/>
    <property type="project" value="UniProtKB-KW"/>
</dbReference>
<dbReference type="Pfam" id="PF09273">
    <property type="entry name" value="Rubis-subs-bind"/>
    <property type="match status" value="1"/>
</dbReference>
<dbReference type="GO" id="GO:0016279">
    <property type="term" value="F:protein-lysine N-methyltransferase activity"/>
    <property type="evidence" value="ECO:0007669"/>
    <property type="project" value="UniProtKB-UniRule"/>
</dbReference>
<keyword evidence="7" id="KW-1185">Reference proteome</keyword>
<keyword evidence="2" id="KW-0808">Transferase</keyword>
<evidence type="ECO:0000256" key="1">
    <source>
        <dbReference type="ARBA" id="ARBA00022603"/>
    </source>
</evidence>
<dbReference type="PROSITE" id="PS50280">
    <property type="entry name" value="SET"/>
    <property type="match status" value="1"/>
</dbReference>
<dbReference type="GO" id="GO:0005634">
    <property type="term" value="C:nucleus"/>
    <property type="evidence" value="ECO:0007669"/>
    <property type="project" value="UniProtKB-SubCell"/>
</dbReference>
<dbReference type="InterPro" id="IPR050600">
    <property type="entry name" value="SETD3_SETD6_MTase"/>
</dbReference>
<feature type="region of interest" description="Disordered" evidence="4">
    <location>
        <begin position="477"/>
        <end position="504"/>
    </location>
</feature>
<dbReference type="Gene3D" id="3.90.1410.10">
    <property type="entry name" value="set domain protein methyltransferase, domain 1"/>
    <property type="match status" value="1"/>
</dbReference>
<protein>
    <recommendedName>
        <fullName evidence="5">SET domain-containing protein</fullName>
    </recommendedName>
</protein>
<feature type="compositionally biased region" description="Acidic residues" evidence="4">
    <location>
        <begin position="205"/>
        <end position="228"/>
    </location>
</feature>
<evidence type="ECO:0000256" key="2">
    <source>
        <dbReference type="ARBA" id="ARBA00022679"/>
    </source>
</evidence>
<reference evidence="6 7" key="1">
    <citation type="submission" date="2016-03" db="EMBL/GenBank/DDBJ databases">
        <title>Draft genome sequence of the Fonsecaea monophora CBS 269.37.</title>
        <authorList>
            <person name="Bombassaro A."/>
            <person name="Vinicius W.A."/>
            <person name="De Hoog S."/>
            <person name="Sun J."/>
            <person name="Souza E.M."/>
            <person name="Raittz R.T."/>
            <person name="Costa F."/>
            <person name="Leao A.C."/>
            <person name="Tadra-Sfeir M.Z."/>
            <person name="Baura V."/>
            <person name="Balsanelli E."/>
            <person name="Pedrosa F.O."/>
            <person name="Moreno L.F."/>
            <person name="Steffens M.B."/>
            <person name="Xi L."/>
            <person name="Bocca A.L."/>
            <person name="Felipe M.S."/>
            <person name="Teixeira M."/>
            <person name="Telles Filho F.Q."/>
            <person name="Azevedo C.M."/>
            <person name="Gomes R."/>
            <person name="Vicente V.A."/>
        </authorList>
    </citation>
    <scope>NUCLEOTIDE SEQUENCE [LARGE SCALE GENOMIC DNA]</scope>
    <source>
        <strain evidence="6 7">CBS 269.37</strain>
    </source>
</reference>
<dbReference type="FunFam" id="3.90.1410.10:FF:000007">
    <property type="entry name" value="Ribosomal lysine N-methyltransferase 4"/>
    <property type="match status" value="1"/>
</dbReference>
<dbReference type="PANTHER" id="PTHR13271:SF34">
    <property type="entry name" value="N-LYSINE METHYLTRANSFERASE SETD6"/>
    <property type="match status" value="1"/>
</dbReference>
<dbReference type="Pfam" id="PF00856">
    <property type="entry name" value="SET"/>
    <property type="match status" value="1"/>
</dbReference>
<evidence type="ECO:0000313" key="7">
    <source>
        <dbReference type="Proteomes" id="UP000077002"/>
    </source>
</evidence>
<dbReference type="AlphaFoldDB" id="A0A177ERY7"/>
<dbReference type="PANTHER" id="PTHR13271">
    <property type="entry name" value="UNCHARACTERIZED PUTATIVE METHYLTRANSFERASE"/>
    <property type="match status" value="1"/>
</dbReference>
<evidence type="ECO:0000256" key="4">
    <source>
        <dbReference type="SAM" id="MobiDB-lite"/>
    </source>
</evidence>
<evidence type="ECO:0000259" key="5">
    <source>
        <dbReference type="PROSITE" id="PS50280"/>
    </source>
</evidence>
<dbReference type="SUPFAM" id="SSF81822">
    <property type="entry name" value="RuBisCo LSMT C-terminal, substrate-binding domain"/>
    <property type="match status" value="1"/>
</dbReference>
<sequence length="504" mass="56897">MVDVVEPVGRLDFDQATAHFVEWFTAAEGTRLSPKVQLKDLRSENAGRGAVAVKDIEEDEELFAVPRSLVLTATTSSIPPAVLEPLSESGQWVLLIVTLIYEYLRDEKSPWHAYFQVLPTKFDSLMFWTDAELKTLQASAVVDKIRKDHAEESWKEEMLPVMLSHPDLFPVAGHSDADRTKELIRLAHMAGSSIMAYAFDIDKDDDRDDANNGSEDEMEVDDDDDDDEPLKGMVPFADMLNADADRNNARLFQENDYLIMRSTKRIKVNEQIFNDYGPLPRSDLLRMYGYITDNYAQYDVVEISHDLLLEEARKKHCVKHCMKDSTTACARYAAWLERAEQLESVGCIDDGYAIPRPPPEVEELAQAIPGPLQLLLRAMCFDSAKTTHKDPITINEATLLQSVLTKRLAEYDTSLDADRSLLDALARSEPDPTLIPSGCNKHRFAMALQVRVGEKEIFRRLIGLCQAHLAQMNQEITARPAKRQINDDSDKNPKKAARKGKTRS</sequence>
<dbReference type="InterPro" id="IPR046341">
    <property type="entry name" value="SET_dom_sf"/>
</dbReference>
<comment type="caution">
    <text evidence="6">The sequence shown here is derived from an EMBL/GenBank/DDBJ whole genome shotgun (WGS) entry which is preliminary data.</text>
</comment>
<name>A0A177ERY7_9EURO</name>
<dbReference type="OrthoDB" id="341421at2759"/>
<keyword evidence="1" id="KW-0489">Methyltransferase</keyword>
<dbReference type="InterPro" id="IPR001214">
    <property type="entry name" value="SET_dom"/>
</dbReference>
<organism evidence="6 7">
    <name type="scientific">Fonsecaea monophora</name>
    <dbReference type="NCBI Taxonomy" id="254056"/>
    <lineage>
        <taxon>Eukaryota</taxon>
        <taxon>Fungi</taxon>
        <taxon>Dikarya</taxon>
        <taxon>Ascomycota</taxon>
        <taxon>Pezizomycotina</taxon>
        <taxon>Eurotiomycetes</taxon>
        <taxon>Chaetothyriomycetidae</taxon>
        <taxon>Chaetothyriales</taxon>
        <taxon>Herpotrichiellaceae</taxon>
        <taxon>Fonsecaea</taxon>
    </lineage>
</organism>
<feature type="compositionally biased region" description="Basic residues" evidence="4">
    <location>
        <begin position="494"/>
        <end position="504"/>
    </location>
</feature>
<dbReference type="Gene3D" id="3.90.1420.10">
    <property type="entry name" value="Rubisco LSMT, substrate-binding domain"/>
    <property type="match status" value="1"/>
</dbReference>
<dbReference type="InterPro" id="IPR015353">
    <property type="entry name" value="Rubisco_LSMT_subst-bd"/>
</dbReference>
<accession>A0A177ERY7</accession>
<dbReference type="Proteomes" id="UP000077002">
    <property type="component" value="Unassembled WGS sequence"/>
</dbReference>
<feature type="compositionally biased region" description="Basic and acidic residues" evidence="4">
    <location>
        <begin position="484"/>
        <end position="493"/>
    </location>
</feature>
<dbReference type="GeneID" id="34606536"/>